<protein>
    <recommendedName>
        <fullName evidence="5">Deacetylase sirtuin-type domain-containing protein</fullName>
    </recommendedName>
</protein>
<keyword evidence="4" id="KW-0520">NAD</keyword>
<dbReference type="Pfam" id="PF02146">
    <property type="entry name" value="SIR2"/>
    <property type="match status" value="1"/>
</dbReference>
<gene>
    <name evidence="6" type="ORF">S01H4_20592</name>
</gene>
<evidence type="ECO:0000256" key="1">
    <source>
        <dbReference type="ARBA" id="ARBA00022679"/>
    </source>
</evidence>
<feature type="domain" description="Deacetylase sirtuin-type" evidence="5">
    <location>
        <begin position="28"/>
        <end position="86"/>
    </location>
</feature>
<reference evidence="6" key="1">
    <citation type="journal article" date="2014" name="Front. Microbiol.">
        <title>High frequency of phylogenetically diverse reductive dehalogenase-homologous genes in deep subseafloor sedimentary metagenomes.</title>
        <authorList>
            <person name="Kawai M."/>
            <person name="Futagami T."/>
            <person name="Toyoda A."/>
            <person name="Takaki Y."/>
            <person name="Nishi S."/>
            <person name="Hori S."/>
            <person name="Arai W."/>
            <person name="Tsubouchi T."/>
            <person name="Morono Y."/>
            <person name="Uchiyama I."/>
            <person name="Ito T."/>
            <person name="Fujiyama A."/>
            <person name="Inagaki F."/>
            <person name="Takami H."/>
        </authorList>
    </citation>
    <scope>NUCLEOTIDE SEQUENCE</scope>
    <source>
        <strain evidence="6">Expedition CK06-06</strain>
    </source>
</reference>
<dbReference type="AlphaFoldDB" id="X0Z8Z3"/>
<comment type="caution">
    <text evidence="6">The sequence shown here is derived from an EMBL/GenBank/DDBJ whole genome shotgun (WGS) entry which is preliminary data.</text>
</comment>
<accession>X0Z8Z3</accession>
<dbReference type="PANTHER" id="PTHR11085:SF6">
    <property type="entry name" value="NAD-DEPENDENT PROTEIN DEACETYLASE SIRTUIN-2"/>
    <property type="match status" value="1"/>
</dbReference>
<name>X0Z8Z3_9ZZZZ</name>
<dbReference type="EMBL" id="BART01009267">
    <property type="protein sequence ID" value="GAG65679.1"/>
    <property type="molecule type" value="Genomic_DNA"/>
</dbReference>
<dbReference type="InterPro" id="IPR026590">
    <property type="entry name" value="Ssirtuin_cat_dom"/>
</dbReference>
<keyword evidence="1" id="KW-0808">Transferase</keyword>
<sequence length="86" mass="9301">MQHEIDTEFARMLARIQLQSTKKHCCLKTLDLTGVAEAINDGKCNNIVVMVGAGISVSSGIPDFRSPGSGLYDNLAEYNIGKPTDM</sequence>
<dbReference type="PANTHER" id="PTHR11085">
    <property type="entry name" value="NAD-DEPENDENT PROTEIN DEACYLASE SIRTUIN-5, MITOCHONDRIAL-RELATED"/>
    <property type="match status" value="1"/>
</dbReference>
<evidence type="ECO:0000313" key="6">
    <source>
        <dbReference type="EMBL" id="GAG65679.1"/>
    </source>
</evidence>
<dbReference type="SUPFAM" id="SSF52467">
    <property type="entry name" value="DHS-like NAD/FAD-binding domain"/>
    <property type="match status" value="1"/>
</dbReference>
<evidence type="ECO:0000256" key="3">
    <source>
        <dbReference type="ARBA" id="ARBA00022833"/>
    </source>
</evidence>
<dbReference type="GO" id="GO:0017136">
    <property type="term" value="F:histone deacetylase activity, NAD-dependent"/>
    <property type="evidence" value="ECO:0007669"/>
    <property type="project" value="TreeGrafter"/>
</dbReference>
<dbReference type="GO" id="GO:0046872">
    <property type="term" value="F:metal ion binding"/>
    <property type="evidence" value="ECO:0007669"/>
    <property type="project" value="UniProtKB-KW"/>
</dbReference>
<keyword evidence="2" id="KW-0479">Metal-binding</keyword>
<dbReference type="InterPro" id="IPR050134">
    <property type="entry name" value="NAD-dep_sirtuin_deacylases"/>
</dbReference>
<evidence type="ECO:0000256" key="4">
    <source>
        <dbReference type="ARBA" id="ARBA00023027"/>
    </source>
</evidence>
<feature type="non-terminal residue" evidence="6">
    <location>
        <position position="86"/>
    </location>
</feature>
<dbReference type="Gene3D" id="3.40.50.1220">
    <property type="entry name" value="TPP-binding domain"/>
    <property type="match status" value="1"/>
</dbReference>
<dbReference type="GO" id="GO:0005634">
    <property type="term" value="C:nucleus"/>
    <property type="evidence" value="ECO:0007669"/>
    <property type="project" value="TreeGrafter"/>
</dbReference>
<dbReference type="GO" id="GO:0070403">
    <property type="term" value="F:NAD+ binding"/>
    <property type="evidence" value="ECO:0007669"/>
    <property type="project" value="InterPro"/>
</dbReference>
<proteinExistence type="predicted"/>
<dbReference type="InterPro" id="IPR003000">
    <property type="entry name" value="Sirtuin"/>
</dbReference>
<dbReference type="PROSITE" id="PS50305">
    <property type="entry name" value="SIRTUIN"/>
    <property type="match status" value="1"/>
</dbReference>
<evidence type="ECO:0000259" key="5">
    <source>
        <dbReference type="PROSITE" id="PS50305"/>
    </source>
</evidence>
<organism evidence="6">
    <name type="scientific">marine sediment metagenome</name>
    <dbReference type="NCBI Taxonomy" id="412755"/>
    <lineage>
        <taxon>unclassified sequences</taxon>
        <taxon>metagenomes</taxon>
        <taxon>ecological metagenomes</taxon>
    </lineage>
</organism>
<keyword evidence="3" id="KW-0862">Zinc</keyword>
<evidence type="ECO:0000256" key="2">
    <source>
        <dbReference type="ARBA" id="ARBA00022723"/>
    </source>
</evidence>
<dbReference type="InterPro" id="IPR029035">
    <property type="entry name" value="DHS-like_NAD/FAD-binding_dom"/>
</dbReference>